<dbReference type="PANTHER" id="PTHR11062">
    <property type="entry name" value="EXOSTOSIN HEPARAN SULFATE GLYCOSYLTRANSFERASE -RELATED"/>
    <property type="match status" value="1"/>
</dbReference>
<keyword evidence="2" id="KW-0812">Transmembrane</keyword>
<dbReference type="Proteomes" id="UP001153069">
    <property type="component" value="Unassembled WGS sequence"/>
</dbReference>
<evidence type="ECO:0000313" key="4">
    <source>
        <dbReference type="EMBL" id="CAB9522714.1"/>
    </source>
</evidence>
<name>A0A9N8EMF0_9STRA</name>
<dbReference type="InterPro" id="IPR040911">
    <property type="entry name" value="Exostosin_GT47"/>
</dbReference>
<evidence type="ECO:0000313" key="5">
    <source>
        <dbReference type="Proteomes" id="UP001153069"/>
    </source>
</evidence>
<keyword evidence="5" id="KW-1185">Reference proteome</keyword>
<dbReference type="GO" id="GO:0016757">
    <property type="term" value="F:glycosyltransferase activity"/>
    <property type="evidence" value="ECO:0007669"/>
    <property type="project" value="InterPro"/>
</dbReference>
<accession>A0A9N8EMF0</accession>
<dbReference type="OrthoDB" id="1924787at2759"/>
<dbReference type="PANTHER" id="PTHR11062:SF281">
    <property type="entry name" value="EXOSTOSIN-LIKE 2"/>
    <property type="match status" value="1"/>
</dbReference>
<feature type="domain" description="Exostosin GT47" evidence="3">
    <location>
        <begin position="118"/>
        <end position="407"/>
    </location>
</feature>
<evidence type="ECO:0000259" key="3">
    <source>
        <dbReference type="Pfam" id="PF03016"/>
    </source>
</evidence>
<reference evidence="4" key="1">
    <citation type="submission" date="2020-06" db="EMBL/GenBank/DDBJ databases">
        <authorList>
            <consortium name="Plant Systems Biology data submission"/>
        </authorList>
    </citation>
    <scope>NUCLEOTIDE SEQUENCE</scope>
    <source>
        <strain evidence="4">D6</strain>
    </source>
</reference>
<dbReference type="EMBL" id="CAICTM010001331">
    <property type="protein sequence ID" value="CAB9522714.1"/>
    <property type="molecule type" value="Genomic_DNA"/>
</dbReference>
<proteinExistence type="inferred from homology"/>
<protein>
    <recommendedName>
        <fullName evidence="3">Exostosin GT47 domain-containing protein</fullName>
    </recommendedName>
</protein>
<comment type="similarity">
    <text evidence="1">Belongs to the glycosyltransferase 47 family.</text>
</comment>
<sequence length="463" mass="53192">MTLNTSSKERTNGLSKIKFFFGLALGFVIMQSVVFWGVRSSSRQLLFRTDPSSDRIKIKAASLRFEEELRQIEHAASNNITAANQSSPWLIAAASTTTSTKTEEGQQEASLDSVFQLPFYIYDNELDWSVNATIFRGANHSEWLNQSGFLNYKHSDDYWLLYHAKQHPMRTFNPREADLFFVPTLLSVWNFYGFQGDDSQNKFCAHNGICNLQLLKRAEQLLLESKWYQRSQGRDHIVVDSHWRKHWKQISGSRLLNCNSISFENRVPKSGNAKQYQVPTGGRVHIPSFYVGRPCPSSSHANKTHDFALIASLKPNNPNFRDRSHVCNWLRQRHHNYTVSVCGQGNQCPALGQARFGFHVRGDTWGSNRLMDTLLTGAIPLVTSAEQIKILPDFVPWEDVSYTVKVSSEAAFDASLQSILQKSEQELQEKRTNISKHMDTFNHKKRQQFDLYMHRFAQKLNLY</sequence>
<comment type="caution">
    <text evidence="4">The sequence shown here is derived from an EMBL/GenBank/DDBJ whole genome shotgun (WGS) entry which is preliminary data.</text>
</comment>
<dbReference type="Pfam" id="PF03016">
    <property type="entry name" value="Exostosin_GT47"/>
    <property type="match status" value="1"/>
</dbReference>
<feature type="transmembrane region" description="Helical" evidence="2">
    <location>
        <begin position="20"/>
        <end position="38"/>
    </location>
</feature>
<evidence type="ECO:0000256" key="1">
    <source>
        <dbReference type="ARBA" id="ARBA00010271"/>
    </source>
</evidence>
<dbReference type="AlphaFoldDB" id="A0A9N8EMF0"/>
<keyword evidence="2" id="KW-0472">Membrane</keyword>
<organism evidence="4 5">
    <name type="scientific">Seminavis robusta</name>
    <dbReference type="NCBI Taxonomy" id="568900"/>
    <lineage>
        <taxon>Eukaryota</taxon>
        <taxon>Sar</taxon>
        <taxon>Stramenopiles</taxon>
        <taxon>Ochrophyta</taxon>
        <taxon>Bacillariophyta</taxon>
        <taxon>Bacillariophyceae</taxon>
        <taxon>Bacillariophycidae</taxon>
        <taxon>Naviculales</taxon>
        <taxon>Naviculaceae</taxon>
        <taxon>Seminavis</taxon>
    </lineage>
</organism>
<gene>
    <name evidence="4" type="ORF">SEMRO_1333_G263700.1</name>
</gene>
<evidence type="ECO:0000256" key="2">
    <source>
        <dbReference type="SAM" id="Phobius"/>
    </source>
</evidence>
<dbReference type="InterPro" id="IPR004263">
    <property type="entry name" value="Exostosin"/>
</dbReference>
<keyword evidence="2" id="KW-1133">Transmembrane helix</keyword>